<sequence>MNKVILLKELHLKYFKGIKDLSIYFGKTTDIYGENASGKSTIFDSFTYNLFEKDSRDRKEFSIKTFDSKGIVIPGVDHIVELVISVNGEDIKLKKIYKEKWTKKRGEAHKTLTGHNTLYYINDLPVQKKDYSDYINSIVEENVFKLLTNPLYFNSILGWKERRDILLTVVGDLSDKQVIDSNDKLSILTKLLGNTSVEDYKKKLWITKKKLNEELLSLPYRLDEINNSLKHISIMNFQELESRNLVLNKEIEEVDNELGQLNKEFSSLNENIKYIFSKKERMRDIEAEHLEKARQAKGKLQQQLFQLEQELSGNEFHIKLGNESINNMDLTLKKLKDKLIDLRSLWFDLDNKNIEFNENDFICPTCGRELPEKNLEDKKAEIEENFIKDKKNKMDSISNEGKNLAEDIKVLEVKIEKENLQINSLKESSLSLEEKVKVTKNLYDNFIFEEFVETSEYKTLKEEINALNEIQEKPNENLINKLKTKRSEKIAELEKLKDLMREKNQYEKAHIRIEELKAREKELGNIIADLEGKELLCEEFIRSKVDLLEERINTKFSKVKFKLFNSLINGSIEECCFTLVEGIPYEDANNAAKFNAGMDIINTLTNHYRINAPVFIDNRESINDLIESESQIINLRVSKDSVLVVDKADDYEKDINKNYEEIKGEAIESCEFNKIIADNTSNEKSNSIGPGF</sequence>
<dbReference type="InterPro" id="IPR038729">
    <property type="entry name" value="Rad50/SbcC_AAA"/>
</dbReference>
<dbReference type="GO" id="GO:0016887">
    <property type="term" value="F:ATP hydrolysis activity"/>
    <property type="evidence" value="ECO:0007669"/>
    <property type="project" value="InterPro"/>
</dbReference>
<dbReference type="GO" id="GO:0006302">
    <property type="term" value="P:double-strand break repair"/>
    <property type="evidence" value="ECO:0007669"/>
    <property type="project" value="InterPro"/>
</dbReference>
<name>A0A1M5XMG3_9CLOT</name>
<organism evidence="3 4">
    <name type="scientific">Clostridium grantii DSM 8605</name>
    <dbReference type="NCBI Taxonomy" id="1121316"/>
    <lineage>
        <taxon>Bacteria</taxon>
        <taxon>Bacillati</taxon>
        <taxon>Bacillota</taxon>
        <taxon>Clostridia</taxon>
        <taxon>Eubacteriales</taxon>
        <taxon>Clostridiaceae</taxon>
        <taxon>Clostridium</taxon>
    </lineage>
</organism>
<gene>
    <name evidence="3" type="ORF">SAMN02745207_03785</name>
</gene>
<feature type="coiled-coil region" evidence="1">
    <location>
        <begin position="237"/>
        <end position="345"/>
    </location>
</feature>
<evidence type="ECO:0000256" key="1">
    <source>
        <dbReference type="SAM" id="Coils"/>
    </source>
</evidence>
<dbReference type="Gene3D" id="1.10.287.510">
    <property type="entry name" value="Helix hairpin bin"/>
    <property type="match status" value="1"/>
</dbReference>
<dbReference type="Pfam" id="PF13476">
    <property type="entry name" value="AAA_23"/>
    <property type="match status" value="1"/>
</dbReference>
<dbReference type="SUPFAM" id="SSF75712">
    <property type="entry name" value="Rad50 coiled-coil Zn hook"/>
    <property type="match status" value="1"/>
</dbReference>
<evidence type="ECO:0000259" key="2">
    <source>
        <dbReference type="Pfam" id="PF13476"/>
    </source>
</evidence>
<dbReference type="Gene3D" id="3.40.50.300">
    <property type="entry name" value="P-loop containing nucleotide triphosphate hydrolases"/>
    <property type="match status" value="1"/>
</dbReference>
<feature type="coiled-coil region" evidence="1">
    <location>
        <begin position="479"/>
        <end position="533"/>
    </location>
</feature>
<dbReference type="EMBL" id="FQXM01000032">
    <property type="protein sequence ID" value="SHI00991.1"/>
    <property type="molecule type" value="Genomic_DNA"/>
</dbReference>
<dbReference type="InterPro" id="IPR027417">
    <property type="entry name" value="P-loop_NTPase"/>
</dbReference>
<evidence type="ECO:0000313" key="3">
    <source>
        <dbReference type="EMBL" id="SHI00991.1"/>
    </source>
</evidence>
<keyword evidence="4" id="KW-1185">Reference proteome</keyword>
<dbReference type="Proteomes" id="UP000184447">
    <property type="component" value="Unassembled WGS sequence"/>
</dbReference>
<feature type="domain" description="Rad50/SbcC-type AAA" evidence="2">
    <location>
        <begin position="9"/>
        <end position="272"/>
    </location>
</feature>
<dbReference type="RefSeq" id="WP_073340618.1">
    <property type="nucleotide sequence ID" value="NZ_FQXM01000032.1"/>
</dbReference>
<accession>A0A1M5XMG3</accession>
<dbReference type="OrthoDB" id="1698838at2"/>
<keyword evidence="1" id="KW-0175">Coiled coil</keyword>
<dbReference type="STRING" id="1121316.SAMN02745207_03785"/>
<dbReference type="AlphaFoldDB" id="A0A1M5XMG3"/>
<feature type="coiled-coil region" evidence="1">
    <location>
        <begin position="372"/>
        <end position="435"/>
    </location>
</feature>
<dbReference type="SUPFAM" id="SSF52540">
    <property type="entry name" value="P-loop containing nucleoside triphosphate hydrolases"/>
    <property type="match status" value="1"/>
</dbReference>
<protein>
    <recommendedName>
        <fullName evidence="2">Rad50/SbcC-type AAA domain-containing protein</fullName>
    </recommendedName>
</protein>
<evidence type="ECO:0000313" key="4">
    <source>
        <dbReference type="Proteomes" id="UP000184447"/>
    </source>
</evidence>
<proteinExistence type="predicted"/>
<reference evidence="3 4" key="1">
    <citation type="submission" date="2016-11" db="EMBL/GenBank/DDBJ databases">
        <authorList>
            <person name="Jaros S."/>
            <person name="Januszkiewicz K."/>
            <person name="Wedrychowicz H."/>
        </authorList>
    </citation>
    <scope>NUCLEOTIDE SEQUENCE [LARGE SCALE GENOMIC DNA]</scope>
    <source>
        <strain evidence="3 4">DSM 8605</strain>
    </source>
</reference>